<dbReference type="Pfam" id="PF02558">
    <property type="entry name" value="ApbA"/>
    <property type="match status" value="1"/>
</dbReference>
<proteinExistence type="predicted"/>
<accession>A0A1E4RPZ5</accession>
<dbReference type="STRING" id="984485.A0A1E4RPZ5"/>
<dbReference type="EMBL" id="KV454538">
    <property type="protein sequence ID" value="ODV69354.1"/>
    <property type="molecule type" value="Genomic_DNA"/>
</dbReference>
<dbReference type="AlphaFoldDB" id="A0A1E4RPZ5"/>
<dbReference type="Pfam" id="PF08546">
    <property type="entry name" value="ApbA_C"/>
    <property type="match status" value="1"/>
</dbReference>
<evidence type="ECO:0000313" key="3">
    <source>
        <dbReference type="EMBL" id="ODV69354.1"/>
    </source>
</evidence>
<gene>
    <name evidence="3" type="ORF">HYPBUDRAFT_235849</name>
</gene>
<dbReference type="Gene3D" id="3.40.50.720">
    <property type="entry name" value="NAD(P)-binding Rossmann-like Domain"/>
    <property type="match status" value="1"/>
</dbReference>
<sequence>MTNVLVIGTGGVGAIVAYGIDYTGKSNLSVVVRRDYEKVLQKGWQITSCDYGEIKNWKPANIFPSIEAARKIEYDFVVITTKNLPDITPLHELITPVITPAKTSIILMQNGFDLGTPFIEKYPENVVISGVSMIGSHNNNGTITHIQPDKTTIGFFDNPNLSKEFQESKTKEFISIYNNDKNSSVYNSNTKETRYRKLVYNASLNSVAALTGIDTGRLLLSGGMESISIPIMREIKQVAKADGVILPDDIINTMVHSDDGDWYQPSMLIDVKKGNPIELEVIVGNLSRVAHKLNVPTPTLDLVYLLLKVVQFKLKESNGIITIPKEFPISDKYYE</sequence>
<feature type="domain" description="Ketopantoate reductase C-terminal" evidence="2">
    <location>
        <begin position="191"/>
        <end position="310"/>
    </location>
</feature>
<keyword evidence="4" id="KW-1185">Reference proteome</keyword>
<dbReference type="InterPro" id="IPR036291">
    <property type="entry name" value="NAD(P)-bd_dom_sf"/>
</dbReference>
<dbReference type="SUPFAM" id="SSF51735">
    <property type="entry name" value="NAD(P)-binding Rossmann-fold domains"/>
    <property type="match status" value="1"/>
</dbReference>
<dbReference type="InterPro" id="IPR008927">
    <property type="entry name" value="6-PGluconate_DH-like_C_sf"/>
</dbReference>
<evidence type="ECO:0000313" key="4">
    <source>
        <dbReference type="Proteomes" id="UP000095085"/>
    </source>
</evidence>
<feature type="domain" description="Ketopantoate reductase N-terminal" evidence="1">
    <location>
        <begin position="4"/>
        <end position="157"/>
    </location>
</feature>
<reference evidence="4" key="1">
    <citation type="submission" date="2016-05" db="EMBL/GenBank/DDBJ databases">
        <title>Comparative genomics of biotechnologically important yeasts.</title>
        <authorList>
            <consortium name="DOE Joint Genome Institute"/>
            <person name="Riley R."/>
            <person name="Haridas S."/>
            <person name="Wolfe K.H."/>
            <person name="Lopes M.R."/>
            <person name="Hittinger C.T."/>
            <person name="Goker M."/>
            <person name="Salamov A."/>
            <person name="Wisecaver J."/>
            <person name="Long T.M."/>
            <person name="Aerts A.L."/>
            <person name="Barry K."/>
            <person name="Choi C."/>
            <person name="Clum A."/>
            <person name="Coughlan A.Y."/>
            <person name="Deshpande S."/>
            <person name="Douglass A.P."/>
            <person name="Hanson S.J."/>
            <person name="Klenk H.-P."/>
            <person name="Labutti K."/>
            <person name="Lapidus A."/>
            <person name="Lindquist E."/>
            <person name="Lipzen A."/>
            <person name="Meier-Kolthoff J.P."/>
            <person name="Ohm R.A."/>
            <person name="Otillar R.P."/>
            <person name="Pangilinan J."/>
            <person name="Peng Y."/>
            <person name="Rokas A."/>
            <person name="Rosa C.A."/>
            <person name="Scheuner C."/>
            <person name="Sibirny A.A."/>
            <person name="Slot J.C."/>
            <person name="Stielow J.B."/>
            <person name="Sun H."/>
            <person name="Kurtzman C.P."/>
            <person name="Blackwell M."/>
            <person name="Grigoriev I.V."/>
            <person name="Jeffries T.W."/>
        </authorList>
    </citation>
    <scope>NUCLEOTIDE SEQUENCE [LARGE SCALE GENOMIC DNA]</scope>
    <source>
        <strain evidence="4">NRRL Y-1933</strain>
    </source>
</reference>
<evidence type="ECO:0000259" key="1">
    <source>
        <dbReference type="Pfam" id="PF02558"/>
    </source>
</evidence>
<dbReference type="Proteomes" id="UP000095085">
    <property type="component" value="Unassembled WGS sequence"/>
</dbReference>
<dbReference type="GeneID" id="30997730"/>
<protein>
    <submittedName>
        <fullName evidence="3">Ketopantoate reductase</fullName>
    </submittedName>
</protein>
<evidence type="ECO:0000259" key="2">
    <source>
        <dbReference type="Pfam" id="PF08546"/>
    </source>
</evidence>
<dbReference type="RefSeq" id="XP_020078421.1">
    <property type="nucleotide sequence ID" value="XM_020223181.1"/>
</dbReference>
<dbReference type="Gene3D" id="1.10.1040.10">
    <property type="entry name" value="N-(1-d-carboxylethyl)-l-norvaline Dehydrogenase, domain 2"/>
    <property type="match status" value="1"/>
</dbReference>
<dbReference type="FunFam" id="1.10.1040.10:FF:000017">
    <property type="entry name" value="2-dehydropantoate 2-reductase"/>
    <property type="match status" value="1"/>
</dbReference>
<dbReference type="InterPro" id="IPR051402">
    <property type="entry name" value="KPR-Related"/>
</dbReference>
<dbReference type="SUPFAM" id="SSF48179">
    <property type="entry name" value="6-phosphogluconate dehydrogenase C-terminal domain-like"/>
    <property type="match status" value="1"/>
</dbReference>
<dbReference type="InterPro" id="IPR013332">
    <property type="entry name" value="KPR_N"/>
</dbReference>
<dbReference type="OrthoDB" id="3609at2759"/>
<dbReference type="InterPro" id="IPR013752">
    <property type="entry name" value="KPA_reductase"/>
</dbReference>
<dbReference type="GO" id="GO:0005737">
    <property type="term" value="C:cytoplasm"/>
    <property type="evidence" value="ECO:0007669"/>
    <property type="project" value="TreeGrafter"/>
</dbReference>
<name>A0A1E4RPZ5_9ASCO</name>
<dbReference type="PANTHER" id="PTHR21708:SF30">
    <property type="entry name" value="2-DEHYDROPANTOATE 2-REDUCTASE-RELATED"/>
    <property type="match status" value="1"/>
</dbReference>
<dbReference type="InterPro" id="IPR013328">
    <property type="entry name" value="6PGD_dom2"/>
</dbReference>
<organism evidence="3 4">
    <name type="scientific">Hyphopichia burtonii NRRL Y-1933</name>
    <dbReference type="NCBI Taxonomy" id="984485"/>
    <lineage>
        <taxon>Eukaryota</taxon>
        <taxon>Fungi</taxon>
        <taxon>Dikarya</taxon>
        <taxon>Ascomycota</taxon>
        <taxon>Saccharomycotina</taxon>
        <taxon>Pichiomycetes</taxon>
        <taxon>Debaryomycetaceae</taxon>
        <taxon>Hyphopichia</taxon>
    </lineage>
</organism>
<dbReference type="PANTHER" id="PTHR21708">
    <property type="entry name" value="PROBABLE 2-DEHYDROPANTOATE 2-REDUCTASE"/>
    <property type="match status" value="1"/>
</dbReference>